<evidence type="ECO:0000313" key="2">
    <source>
        <dbReference type="EMBL" id="GIJ73082.1"/>
    </source>
</evidence>
<keyword evidence="1" id="KW-0472">Membrane</keyword>
<dbReference type="RefSeq" id="WP_203932908.1">
    <property type="nucleotide sequence ID" value="NZ_BOPH01000108.1"/>
</dbReference>
<gene>
    <name evidence="2" type="ORF">Voc01_079990</name>
</gene>
<comment type="caution">
    <text evidence="2">The sequence shown here is derived from an EMBL/GenBank/DDBJ whole genome shotgun (WGS) entry which is preliminary data.</text>
</comment>
<evidence type="ECO:0000256" key="1">
    <source>
        <dbReference type="SAM" id="Phobius"/>
    </source>
</evidence>
<dbReference type="AlphaFoldDB" id="A0A8J3ZZS7"/>
<reference evidence="2" key="1">
    <citation type="submission" date="2021-01" db="EMBL/GenBank/DDBJ databases">
        <title>Whole genome shotgun sequence of Virgisporangium ochraceum NBRC 16418.</title>
        <authorList>
            <person name="Komaki H."/>
            <person name="Tamura T."/>
        </authorList>
    </citation>
    <scope>NUCLEOTIDE SEQUENCE</scope>
    <source>
        <strain evidence="2">NBRC 16418</strain>
    </source>
</reference>
<proteinExistence type="predicted"/>
<accession>A0A8J3ZZS7</accession>
<dbReference type="Proteomes" id="UP000635606">
    <property type="component" value="Unassembled WGS sequence"/>
</dbReference>
<keyword evidence="1" id="KW-1133">Transmembrane helix</keyword>
<dbReference type="EMBL" id="BOPH01000108">
    <property type="protein sequence ID" value="GIJ73082.1"/>
    <property type="molecule type" value="Genomic_DNA"/>
</dbReference>
<evidence type="ECO:0000313" key="3">
    <source>
        <dbReference type="Proteomes" id="UP000635606"/>
    </source>
</evidence>
<organism evidence="2 3">
    <name type="scientific">Virgisporangium ochraceum</name>
    <dbReference type="NCBI Taxonomy" id="65505"/>
    <lineage>
        <taxon>Bacteria</taxon>
        <taxon>Bacillati</taxon>
        <taxon>Actinomycetota</taxon>
        <taxon>Actinomycetes</taxon>
        <taxon>Micromonosporales</taxon>
        <taxon>Micromonosporaceae</taxon>
        <taxon>Virgisporangium</taxon>
    </lineage>
</organism>
<feature type="transmembrane region" description="Helical" evidence="1">
    <location>
        <begin position="57"/>
        <end position="77"/>
    </location>
</feature>
<keyword evidence="1" id="KW-0812">Transmembrane</keyword>
<sequence>MRRRHAEYRPAPWYRRRFGRRLRLLRGARLNGVGWAAFGAVCLAGGALGYAAGSVTAYPAAAAVAGALAVALAVVAVDRRRWRRSWTGFSWDATPEATRLVADELRRAGLEVEVEVGSRPGIRVRNRDRRRVGRVLTGLGIRPPRW</sequence>
<protein>
    <submittedName>
        <fullName evidence="2">Uncharacterized protein</fullName>
    </submittedName>
</protein>
<feature type="transmembrane region" description="Helical" evidence="1">
    <location>
        <begin position="30"/>
        <end position="51"/>
    </location>
</feature>
<name>A0A8J3ZZS7_9ACTN</name>
<keyword evidence="3" id="KW-1185">Reference proteome</keyword>